<dbReference type="InterPro" id="IPR027417">
    <property type="entry name" value="P-loop_NTPase"/>
</dbReference>
<feature type="binding site" evidence="1">
    <location>
        <position position="58"/>
    </location>
    <ligand>
        <name>ATP</name>
        <dbReference type="ChEBI" id="CHEBI:30616"/>
    </ligand>
</feature>
<organism evidence="2 3">
    <name type="scientific">Luteococcus sanguinis</name>
    <dbReference type="NCBI Taxonomy" id="174038"/>
    <lineage>
        <taxon>Bacteria</taxon>
        <taxon>Bacillati</taxon>
        <taxon>Actinomycetota</taxon>
        <taxon>Actinomycetes</taxon>
        <taxon>Propionibacteriales</taxon>
        <taxon>Propionibacteriaceae</taxon>
        <taxon>Luteococcus</taxon>
    </lineage>
</organism>
<keyword evidence="1" id="KW-0963">Cytoplasm</keyword>
<keyword evidence="1 2" id="KW-0436">Ligase</keyword>
<comment type="function">
    <text evidence="1">Catalyzes a mechanistically unusual reaction, the ATP-dependent insertion of CO2 between the N7 and N8 nitrogen atoms of 7,8-diaminopelargonic acid (DAPA, also called 7,8-diammoniononanoate) to form a ureido ring.</text>
</comment>
<comment type="similarity">
    <text evidence="1">Belongs to the dethiobiotin synthetase family.</text>
</comment>
<comment type="pathway">
    <text evidence="1">Cofactor biosynthesis; biotin biosynthesis; biotin from 7,8-diaminononanoate: step 1/2.</text>
</comment>
<dbReference type="PIRSF" id="PIRSF006755">
    <property type="entry name" value="DTB_synth"/>
    <property type="match status" value="1"/>
</dbReference>
<keyword evidence="1" id="KW-0547">Nucleotide-binding</keyword>
<feature type="binding site" evidence="1">
    <location>
        <position position="227"/>
    </location>
    <ligand>
        <name>ATP</name>
        <dbReference type="ChEBI" id="CHEBI:30616"/>
    </ligand>
</feature>
<gene>
    <name evidence="1 2" type="primary">bioD</name>
    <name evidence="2" type="ORF">ACFP57_09960</name>
</gene>
<evidence type="ECO:0000256" key="1">
    <source>
        <dbReference type="HAMAP-Rule" id="MF_00336"/>
    </source>
</evidence>
<keyword evidence="1" id="KW-0479">Metal-binding</keyword>
<evidence type="ECO:0000313" key="3">
    <source>
        <dbReference type="Proteomes" id="UP001596266"/>
    </source>
</evidence>
<dbReference type="CDD" id="cd03109">
    <property type="entry name" value="DTBS"/>
    <property type="match status" value="1"/>
</dbReference>
<accession>A0ABW1X575</accession>
<proteinExistence type="inferred from homology"/>
<dbReference type="RefSeq" id="WP_343886551.1">
    <property type="nucleotide sequence ID" value="NZ_BAAAKI010000016.1"/>
</dbReference>
<reference evidence="3" key="1">
    <citation type="journal article" date="2019" name="Int. J. Syst. Evol. Microbiol.">
        <title>The Global Catalogue of Microorganisms (GCM) 10K type strain sequencing project: providing services to taxonomists for standard genome sequencing and annotation.</title>
        <authorList>
            <consortium name="The Broad Institute Genomics Platform"/>
            <consortium name="The Broad Institute Genome Sequencing Center for Infectious Disease"/>
            <person name="Wu L."/>
            <person name="Ma J."/>
        </authorList>
    </citation>
    <scope>NUCLEOTIDE SEQUENCE [LARGE SCALE GENOMIC DNA]</scope>
    <source>
        <strain evidence="3">CGMCC 1.15277</strain>
    </source>
</reference>
<feature type="binding site" evidence="1">
    <location>
        <begin position="20"/>
        <end position="25"/>
    </location>
    <ligand>
        <name>ATP</name>
        <dbReference type="ChEBI" id="CHEBI:30616"/>
    </ligand>
</feature>
<dbReference type="NCBIfam" id="TIGR00347">
    <property type="entry name" value="bioD"/>
    <property type="match status" value="1"/>
</dbReference>
<dbReference type="HAMAP" id="MF_00336">
    <property type="entry name" value="BioD"/>
    <property type="match status" value="1"/>
</dbReference>
<dbReference type="Gene3D" id="3.40.50.300">
    <property type="entry name" value="P-loop containing nucleotide triphosphate hydrolases"/>
    <property type="match status" value="1"/>
</dbReference>
<protein>
    <recommendedName>
        <fullName evidence="1">ATP-dependent dethiobiotin synthetase BioD</fullName>
        <ecNumber evidence="1">6.3.3.3</ecNumber>
    </recommendedName>
    <alternativeName>
        <fullName evidence="1">DTB synthetase</fullName>
        <shortName evidence="1">DTBS</shortName>
    </alternativeName>
    <alternativeName>
        <fullName evidence="1">Dethiobiotin synthase</fullName>
    </alternativeName>
</protein>
<dbReference type="SUPFAM" id="SSF52540">
    <property type="entry name" value="P-loop containing nucleoside triphosphate hydrolases"/>
    <property type="match status" value="1"/>
</dbReference>
<dbReference type="PANTHER" id="PTHR43210:SF5">
    <property type="entry name" value="DETHIOBIOTIN SYNTHETASE"/>
    <property type="match status" value="1"/>
</dbReference>
<dbReference type="GO" id="GO:0004141">
    <property type="term" value="F:dethiobiotin synthase activity"/>
    <property type="evidence" value="ECO:0007669"/>
    <property type="project" value="UniProtKB-EC"/>
</dbReference>
<comment type="catalytic activity">
    <reaction evidence="1">
        <text>(7R,8S)-7,8-diammoniononanoate + CO2 + ATP = (4R,5S)-dethiobiotin + ADP + phosphate + 3 H(+)</text>
        <dbReference type="Rhea" id="RHEA:15805"/>
        <dbReference type="ChEBI" id="CHEBI:15378"/>
        <dbReference type="ChEBI" id="CHEBI:16526"/>
        <dbReference type="ChEBI" id="CHEBI:30616"/>
        <dbReference type="ChEBI" id="CHEBI:43474"/>
        <dbReference type="ChEBI" id="CHEBI:149469"/>
        <dbReference type="ChEBI" id="CHEBI:149473"/>
        <dbReference type="ChEBI" id="CHEBI:456216"/>
        <dbReference type="EC" id="6.3.3.3"/>
    </reaction>
</comment>
<feature type="binding site" evidence="1">
    <location>
        <position position="119"/>
    </location>
    <ligand>
        <name>Mg(2+)</name>
        <dbReference type="ChEBI" id="CHEBI:18420"/>
    </ligand>
</feature>
<comment type="caution">
    <text evidence="1">Lacks conserved residue(s) required for the propagation of feature annotation.</text>
</comment>
<dbReference type="EMBL" id="JBHSUA010000019">
    <property type="protein sequence ID" value="MFC6397302.1"/>
    <property type="molecule type" value="Genomic_DNA"/>
</dbReference>
<feature type="binding site" evidence="1">
    <location>
        <begin position="185"/>
        <end position="186"/>
    </location>
    <ligand>
        <name>ATP</name>
        <dbReference type="ChEBI" id="CHEBI:30616"/>
    </ligand>
</feature>
<feature type="binding site" evidence="1">
    <location>
        <begin position="119"/>
        <end position="122"/>
    </location>
    <ligand>
        <name>ATP</name>
        <dbReference type="ChEBI" id="CHEBI:30616"/>
    </ligand>
</feature>
<feature type="binding site" evidence="1">
    <location>
        <position position="49"/>
    </location>
    <ligand>
        <name>substrate</name>
    </ligand>
</feature>
<comment type="cofactor">
    <cofactor evidence="1">
        <name>Mg(2+)</name>
        <dbReference type="ChEBI" id="CHEBI:18420"/>
    </cofactor>
</comment>
<sequence length="240" mass="24390">MTTKLPVTSGIVIITGTDTDVGKSIVTAELTRQLLTDGTDLVVVKPTQTGLEPGEEGDVQLVGRLSGLAPERCLEFVRLPEPLAPTTAARRAGVTLAPMADVARDLAALAREHQLVLVEGAGGVTVGLDGVGDGLLELADALTTLGTPPVFVVVARPGLGTLNHSRLTCDAITTRGHAVAGLVVGSWPGVAGVAPDLAESCNIAELADFTGVPLLGALRAGSGASPEALASSWLDPEETR</sequence>
<feature type="binding site" evidence="1">
    <location>
        <position position="24"/>
    </location>
    <ligand>
        <name>Mg(2+)</name>
        <dbReference type="ChEBI" id="CHEBI:18420"/>
    </ligand>
</feature>
<feature type="active site" evidence="1">
    <location>
        <position position="45"/>
    </location>
</feature>
<comment type="subcellular location">
    <subcellularLocation>
        <location evidence="1">Cytoplasm</location>
    </subcellularLocation>
</comment>
<dbReference type="EC" id="6.3.3.3" evidence="1"/>
<comment type="subunit">
    <text evidence="1">Homodimer.</text>
</comment>
<keyword evidence="3" id="KW-1185">Reference proteome</keyword>
<name>A0ABW1X575_9ACTN</name>
<evidence type="ECO:0000313" key="2">
    <source>
        <dbReference type="EMBL" id="MFC6397302.1"/>
    </source>
</evidence>
<dbReference type="InterPro" id="IPR004472">
    <property type="entry name" value="DTB_synth_BioD"/>
</dbReference>
<dbReference type="Pfam" id="PF13500">
    <property type="entry name" value="AAA_26"/>
    <property type="match status" value="1"/>
</dbReference>
<keyword evidence="1" id="KW-0067">ATP-binding</keyword>
<dbReference type="Proteomes" id="UP001596266">
    <property type="component" value="Unassembled WGS sequence"/>
</dbReference>
<keyword evidence="1" id="KW-0460">Magnesium</keyword>
<dbReference type="PANTHER" id="PTHR43210">
    <property type="entry name" value="DETHIOBIOTIN SYNTHETASE"/>
    <property type="match status" value="1"/>
</dbReference>
<comment type="caution">
    <text evidence="2">The sequence shown here is derived from an EMBL/GenBank/DDBJ whole genome shotgun (WGS) entry which is preliminary data.</text>
</comment>
<keyword evidence="1" id="KW-0093">Biotin biosynthesis</keyword>
<feature type="binding site" evidence="1">
    <location>
        <position position="58"/>
    </location>
    <ligand>
        <name>Mg(2+)</name>
        <dbReference type="ChEBI" id="CHEBI:18420"/>
    </ligand>
</feature>